<protein>
    <recommendedName>
        <fullName evidence="5">Tryptophan 2-monooxygenase</fullName>
        <ecNumber evidence="4">1.13.12.3</ecNumber>
    </recommendedName>
</protein>
<comment type="pathway">
    <text evidence="2">Plant hormone metabolism; auxin biosynthesis.</text>
</comment>
<comment type="cofactor">
    <cofactor evidence="1">
        <name>FAD</name>
        <dbReference type="ChEBI" id="CHEBI:57692"/>
    </cofactor>
</comment>
<dbReference type="Proteomes" id="UP001172778">
    <property type="component" value="Unassembled WGS sequence"/>
</dbReference>
<dbReference type="Pfam" id="PF01593">
    <property type="entry name" value="Amino_oxidase"/>
    <property type="match status" value="1"/>
</dbReference>
<reference evidence="10" key="1">
    <citation type="submission" date="2023-03" db="EMBL/GenBank/DDBJ databases">
        <title>Chitinimonas shenzhenensis gen. nov., sp. nov., a novel member of family Burkholderiaceae isolated from activated sludge collected in Shen Zhen, China.</title>
        <authorList>
            <person name="Wang X."/>
        </authorList>
    </citation>
    <scope>NUCLEOTIDE SEQUENCE</scope>
    <source>
        <strain evidence="10">DQS-5</strain>
    </source>
</reference>
<evidence type="ECO:0000313" key="10">
    <source>
        <dbReference type="EMBL" id="MDK2123120.1"/>
    </source>
</evidence>
<evidence type="ECO:0000313" key="11">
    <source>
        <dbReference type="Proteomes" id="UP001172778"/>
    </source>
</evidence>
<keyword evidence="11" id="KW-1185">Reference proteome</keyword>
<dbReference type="InterPro" id="IPR001613">
    <property type="entry name" value="Flavin_amine_oxidase"/>
</dbReference>
<evidence type="ECO:0000256" key="3">
    <source>
        <dbReference type="ARBA" id="ARBA00005833"/>
    </source>
</evidence>
<dbReference type="Gene3D" id="3.50.50.60">
    <property type="entry name" value="FAD/NAD(P)-binding domain"/>
    <property type="match status" value="1"/>
</dbReference>
<feature type="domain" description="Amine oxidase" evidence="9">
    <location>
        <begin position="56"/>
        <end position="512"/>
    </location>
</feature>
<evidence type="ECO:0000256" key="6">
    <source>
        <dbReference type="ARBA" id="ARBA00023002"/>
    </source>
</evidence>
<dbReference type="Gene3D" id="3.90.660.10">
    <property type="match status" value="1"/>
</dbReference>
<dbReference type="EMBL" id="JARRAF010000003">
    <property type="protein sequence ID" value="MDK2123120.1"/>
    <property type="molecule type" value="Genomic_DNA"/>
</dbReference>
<keyword evidence="6" id="KW-0560">Oxidoreductase</keyword>
<evidence type="ECO:0000259" key="9">
    <source>
        <dbReference type="Pfam" id="PF01593"/>
    </source>
</evidence>
<evidence type="ECO:0000256" key="4">
    <source>
        <dbReference type="ARBA" id="ARBA00012535"/>
    </source>
</evidence>
<gene>
    <name evidence="10" type="ORF">PZA18_03525</name>
</gene>
<dbReference type="PANTHER" id="PTHR10742:SF342">
    <property type="entry name" value="AMINE OXIDASE"/>
    <property type="match status" value="1"/>
</dbReference>
<proteinExistence type="inferred from homology"/>
<dbReference type="EC" id="1.13.12.3" evidence="4"/>
<dbReference type="PANTHER" id="PTHR10742">
    <property type="entry name" value="FLAVIN MONOAMINE OXIDASE"/>
    <property type="match status" value="1"/>
</dbReference>
<dbReference type="InterPro" id="IPR002937">
    <property type="entry name" value="Amino_oxidase"/>
</dbReference>
<keyword evidence="7" id="KW-0073">Auxin biosynthesis</keyword>
<dbReference type="SUPFAM" id="SSF54373">
    <property type="entry name" value="FAD-linked reductases, C-terminal domain"/>
    <property type="match status" value="1"/>
</dbReference>
<evidence type="ECO:0000256" key="8">
    <source>
        <dbReference type="ARBA" id="ARBA00047321"/>
    </source>
</evidence>
<evidence type="ECO:0000256" key="1">
    <source>
        <dbReference type="ARBA" id="ARBA00001974"/>
    </source>
</evidence>
<evidence type="ECO:0000256" key="5">
    <source>
        <dbReference type="ARBA" id="ARBA00017871"/>
    </source>
</evidence>
<dbReference type="InterPro" id="IPR036188">
    <property type="entry name" value="FAD/NAD-bd_sf"/>
</dbReference>
<dbReference type="RefSeq" id="WP_284099409.1">
    <property type="nucleotide sequence ID" value="NZ_JARRAF010000003.1"/>
</dbReference>
<comment type="similarity">
    <text evidence="3">Belongs to the tryptophan 2-monooxygenase family.</text>
</comment>
<evidence type="ECO:0000256" key="2">
    <source>
        <dbReference type="ARBA" id="ARBA00004814"/>
    </source>
</evidence>
<accession>A0ABT7DSS3</accession>
<dbReference type="InterPro" id="IPR050281">
    <property type="entry name" value="Flavin_monoamine_oxidase"/>
</dbReference>
<dbReference type="SUPFAM" id="SSF51905">
    <property type="entry name" value="FAD/NAD(P)-binding domain"/>
    <property type="match status" value="1"/>
</dbReference>
<sequence>MSDSSHMYASTPKGKPSLRAAYEAWLKKHAPAPLVPTTGDRPDPAKIKVGIVGGGMAGLYSALLLRSRGVDCHIFEASPDRLGGRVYTHRFNDDPNQYFEAGAMRLPDIEAQQPVFHLVDYLNAKLPPEKHIKLIDYVLYDQKGNLVYVNGKRGPDGQTMTVAYADQHPEDLDFPLPPKDRNKTASQLLNEAIGKFEKLLAEDFDAGFALLMKYDNYSMYTYLTQECGWSAAKVNYVETMTSQTNQFQNSFTELVIENMDFSNAKWKTIEHGMDRLPNGCADLFGREHITMGTQVHKIENLPGGKVAIHHTKSDMPAVFDRVIMAIPPAALRMIQTPQWSVPKMHGIRAMHYEPLYKIGLRFKSRFWEHTPKPSNGGQSITDLPSRWCVYPSYGIGDNGKGVLLLYSWMTDAYNWLAQSQENRVRLALDNLNTLYNGQVDVYGQYIESFDVAWSLEWATGDAMFFPGQFRSLFAIARQPEGHVYFAGEHLSVHHTWIVGALDSALLACQQLLHDPHLKPLRPPHLSDMPAHDYDYSSAVEAATPEAAFAR</sequence>
<dbReference type="PRINTS" id="PR00757">
    <property type="entry name" value="AMINEOXDASEF"/>
</dbReference>
<comment type="caution">
    <text evidence="10">The sequence shown here is derived from an EMBL/GenBank/DDBJ whole genome shotgun (WGS) entry which is preliminary data.</text>
</comment>
<organism evidence="10 11">
    <name type="scientific">Parachitinimonas caeni</name>
    <dbReference type="NCBI Taxonomy" id="3031301"/>
    <lineage>
        <taxon>Bacteria</taxon>
        <taxon>Pseudomonadati</taxon>
        <taxon>Pseudomonadota</taxon>
        <taxon>Betaproteobacteria</taxon>
        <taxon>Neisseriales</taxon>
        <taxon>Chitinibacteraceae</taxon>
        <taxon>Parachitinimonas</taxon>
    </lineage>
</organism>
<name>A0ABT7DSS3_9NEIS</name>
<dbReference type="Gene3D" id="1.10.405.10">
    <property type="entry name" value="Guanine Nucleotide Dissociation Inhibitor, domain 1"/>
    <property type="match status" value="1"/>
</dbReference>
<comment type="catalytic activity">
    <reaction evidence="8">
        <text>L-tryptophan + O2 = indole-3-acetamide + CO2 + H2O</text>
        <dbReference type="Rhea" id="RHEA:16165"/>
        <dbReference type="ChEBI" id="CHEBI:15377"/>
        <dbReference type="ChEBI" id="CHEBI:15379"/>
        <dbReference type="ChEBI" id="CHEBI:16031"/>
        <dbReference type="ChEBI" id="CHEBI:16526"/>
        <dbReference type="ChEBI" id="CHEBI:57912"/>
        <dbReference type="EC" id="1.13.12.3"/>
    </reaction>
</comment>
<evidence type="ECO:0000256" key="7">
    <source>
        <dbReference type="ARBA" id="ARBA00023070"/>
    </source>
</evidence>